<dbReference type="EMBL" id="BMHY01000001">
    <property type="protein sequence ID" value="GGG53050.1"/>
    <property type="molecule type" value="Genomic_DNA"/>
</dbReference>
<name>A0A917GPV9_9BACL</name>
<dbReference type="GO" id="GO:0003700">
    <property type="term" value="F:DNA-binding transcription factor activity"/>
    <property type="evidence" value="ECO:0007669"/>
    <property type="project" value="InterPro"/>
</dbReference>
<dbReference type="InterPro" id="IPR036390">
    <property type="entry name" value="WH_DNA-bd_sf"/>
</dbReference>
<keyword evidence="2" id="KW-0238">DNA-binding</keyword>
<dbReference type="AlphaFoldDB" id="A0A917GPV9"/>
<feature type="domain" description="HTH marR-type" evidence="4">
    <location>
        <begin position="11"/>
        <end position="154"/>
    </location>
</feature>
<dbReference type="InterPro" id="IPR052067">
    <property type="entry name" value="Metal_resp_HTH_trans_reg"/>
</dbReference>
<evidence type="ECO:0000256" key="3">
    <source>
        <dbReference type="ARBA" id="ARBA00023163"/>
    </source>
</evidence>
<dbReference type="PANTHER" id="PTHR35790">
    <property type="entry name" value="HTH-TYPE TRANSCRIPTIONAL REGULATOR PCHR"/>
    <property type="match status" value="1"/>
</dbReference>
<dbReference type="PANTHER" id="PTHR35790:SF4">
    <property type="entry name" value="HTH-TYPE TRANSCRIPTIONAL REGULATOR PCHR"/>
    <property type="match status" value="1"/>
</dbReference>
<protein>
    <submittedName>
        <fullName evidence="5">HTH-type transcriptional regulator YvmB</fullName>
    </submittedName>
</protein>
<evidence type="ECO:0000313" key="5">
    <source>
        <dbReference type="EMBL" id="GGG53050.1"/>
    </source>
</evidence>
<dbReference type="InterPro" id="IPR000835">
    <property type="entry name" value="HTH_MarR-typ"/>
</dbReference>
<dbReference type="Gene3D" id="1.10.10.10">
    <property type="entry name" value="Winged helix-like DNA-binding domain superfamily/Winged helix DNA-binding domain"/>
    <property type="match status" value="1"/>
</dbReference>
<evidence type="ECO:0000259" key="4">
    <source>
        <dbReference type="PROSITE" id="PS50995"/>
    </source>
</evidence>
<gene>
    <name evidence="5" type="primary">yvmB</name>
    <name evidence="5" type="ORF">GCM10010918_02120</name>
</gene>
<dbReference type="Pfam" id="PF01047">
    <property type="entry name" value="MarR"/>
    <property type="match status" value="1"/>
</dbReference>
<keyword evidence="1" id="KW-0805">Transcription regulation</keyword>
<dbReference type="RefSeq" id="WP_188887094.1">
    <property type="nucleotide sequence ID" value="NZ_BMHY01000001.1"/>
</dbReference>
<organism evidence="5 6">
    <name type="scientific">Paenibacillus radicis</name>
    <name type="common">ex Gao et al. 2016</name>
    <dbReference type="NCBI Taxonomy" id="1737354"/>
    <lineage>
        <taxon>Bacteria</taxon>
        <taxon>Bacillati</taxon>
        <taxon>Bacillota</taxon>
        <taxon>Bacilli</taxon>
        <taxon>Bacillales</taxon>
        <taxon>Paenibacillaceae</taxon>
        <taxon>Paenibacillus</taxon>
    </lineage>
</organism>
<evidence type="ECO:0000313" key="6">
    <source>
        <dbReference type="Proteomes" id="UP000600247"/>
    </source>
</evidence>
<dbReference type="GO" id="GO:0003677">
    <property type="term" value="F:DNA binding"/>
    <property type="evidence" value="ECO:0007669"/>
    <property type="project" value="UniProtKB-KW"/>
</dbReference>
<dbReference type="InterPro" id="IPR036388">
    <property type="entry name" value="WH-like_DNA-bd_sf"/>
</dbReference>
<proteinExistence type="predicted"/>
<keyword evidence="6" id="KW-1185">Reference proteome</keyword>
<comment type="caution">
    <text evidence="5">The sequence shown here is derived from an EMBL/GenBank/DDBJ whole genome shotgun (WGS) entry which is preliminary data.</text>
</comment>
<evidence type="ECO:0000256" key="2">
    <source>
        <dbReference type="ARBA" id="ARBA00023125"/>
    </source>
</evidence>
<accession>A0A917GPV9</accession>
<sequence>MHRQTLLRQFYDQYLHLVHITERTIELEPLKLKQLAEAASFPSLSLNITAIHVVDCIGRFEPVNGTALAALMRLSKAAITKICTRLTNDGLIARSQLPQNKKEYLFSLTDQGKALYELHEQLHQQAEKEFMQYLEEWSSEDLTTILRFVQHLGNVLEQRIHEGEGEA</sequence>
<reference evidence="5 6" key="1">
    <citation type="journal article" date="2014" name="Int. J. Syst. Evol. Microbiol.">
        <title>Complete genome sequence of Corynebacterium casei LMG S-19264T (=DSM 44701T), isolated from a smear-ripened cheese.</title>
        <authorList>
            <consortium name="US DOE Joint Genome Institute (JGI-PGF)"/>
            <person name="Walter F."/>
            <person name="Albersmeier A."/>
            <person name="Kalinowski J."/>
            <person name="Ruckert C."/>
        </authorList>
    </citation>
    <scope>NUCLEOTIDE SEQUENCE [LARGE SCALE GENOMIC DNA]</scope>
    <source>
        <strain evidence="5 6">CGMCC 1.15286</strain>
    </source>
</reference>
<dbReference type="PROSITE" id="PS50995">
    <property type="entry name" value="HTH_MARR_2"/>
    <property type="match status" value="1"/>
</dbReference>
<dbReference type="SUPFAM" id="SSF46785">
    <property type="entry name" value="Winged helix' DNA-binding domain"/>
    <property type="match status" value="1"/>
</dbReference>
<keyword evidence="3" id="KW-0804">Transcription</keyword>
<dbReference type="SMART" id="SM00347">
    <property type="entry name" value="HTH_MARR"/>
    <property type="match status" value="1"/>
</dbReference>
<evidence type="ECO:0000256" key="1">
    <source>
        <dbReference type="ARBA" id="ARBA00023015"/>
    </source>
</evidence>
<dbReference type="Proteomes" id="UP000600247">
    <property type="component" value="Unassembled WGS sequence"/>
</dbReference>